<accession>A0A5S9WIB0</accession>
<name>A0A5S9WIB0_ARATH</name>
<sequence>MVDARYHIVKRVLVGNQNLRFIKNNLAYLEAEGFEFYDAPLRECICLNPVHSPYKRLPYERSFDLADMIILGVILDEALENRLPPSIFLASSDSDFTEPLKTLRRHR</sequence>
<dbReference type="EMBL" id="CACSHJ010000087">
    <property type="protein sequence ID" value="CAA0263037.1"/>
    <property type="molecule type" value="Genomic_DNA"/>
</dbReference>
<gene>
    <name evidence="1" type="ORF">C24_LOCUS3230</name>
</gene>
<reference evidence="1 2" key="1">
    <citation type="submission" date="2019-12" db="EMBL/GenBank/DDBJ databases">
        <authorList>
            <person name="Jiao W.-B."/>
            <person name="Schneeberger K."/>
        </authorList>
    </citation>
    <scope>NUCLEOTIDE SEQUENCE [LARGE SCALE GENOMIC DNA]</scope>
    <source>
        <strain evidence="2">cv. C24</strain>
    </source>
</reference>
<evidence type="ECO:0000313" key="1">
    <source>
        <dbReference type="EMBL" id="CAA0263037.1"/>
    </source>
</evidence>
<protein>
    <recommendedName>
        <fullName evidence="3">NYN domain-containing protein</fullName>
    </recommendedName>
</protein>
<dbReference type="Proteomes" id="UP000434276">
    <property type="component" value="Unassembled WGS sequence"/>
</dbReference>
<evidence type="ECO:0008006" key="3">
    <source>
        <dbReference type="Google" id="ProtNLM"/>
    </source>
</evidence>
<dbReference type="AlphaFoldDB" id="A0A5S9WIB0"/>
<proteinExistence type="predicted"/>
<evidence type="ECO:0000313" key="2">
    <source>
        <dbReference type="Proteomes" id="UP000434276"/>
    </source>
</evidence>
<organism evidence="1 2">
    <name type="scientific">Arabidopsis thaliana</name>
    <name type="common">Mouse-ear cress</name>
    <dbReference type="NCBI Taxonomy" id="3702"/>
    <lineage>
        <taxon>Eukaryota</taxon>
        <taxon>Viridiplantae</taxon>
        <taxon>Streptophyta</taxon>
        <taxon>Embryophyta</taxon>
        <taxon>Tracheophyta</taxon>
        <taxon>Spermatophyta</taxon>
        <taxon>Magnoliopsida</taxon>
        <taxon>eudicotyledons</taxon>
        <taxon>Gunneridae</taxon>
        <taxon>Pentapetalae</taxon>
        <taxon>rosids</taxon>
        <taxon>malvids</taxon>
        <taxon>Brassicales</taxon>
        <taxon>Brassicaceae</taxon>
        <taxon>Camelineae</taxon>
        <taxon>Arabidopsis</taxon>
    </lineage>
</organism>